<dbReference type="PANTHER" id="PTHR40465">
    <property type="entry name" value="CHROMOSOME 1, WHOLE GENOME SHOTGUN SEQUENCE"/>
    <property type="match status" value="1"/>
</dbReference>
<dbReference type="Pfam" id="PF20152">
    <property type="entry name" value="DUF6534"/>
    <property type="match status" value="1"/>
</dbReference>
<dbReference type="eggNOG" id="ENOG502SRYS">
    <property type="taxonomic scope" value="Eukaryota"/>
</dbReference>
<feature type="domain" description="DUF6534" evidence="3">
    <location>
        <begin position="104"/>
        <end position="194"/>
    </location>
</feature>
<evidence type="ECO:0000313" key="5">
    <source>
        <dbReference type="Proteomes" id="UP000008493"/>
    </source>
</evidence>
<dbReference type="InParanoid" id="K5W5U1"/>
<proteinExistence type="predicted"/>
<feature type="transmembrane region" description="Helical" evidence="2">
    <location>
        <begin position="30"/>
        <end position="50"/>
    </location>
</feature>
<organism evidence="4 5">
    <name type="scientific">Agaricus bisporus var. burnettii (strain JB137-S8 / ATCC MYA-4627 / FGSC 10392)</name>
    <name type="common">White button mushroom</name>
    <dbReference type="NCBI Taxonomy" id="597362"/>
    <lineage>
        <taxon>Eukaryota</taxon>
        <taxon>Fungi</taxon>
        <taxon>Dikarya</taxon>
        <taxon>Basidiomycota</taxon>
        <taxon>Agaricomycotina</taxon>
        <taxon>Agaricomycetes</taxon>
        <taxon>Agaricomycetidae</taxon>
        <taxon>Agaricales</taxon>
        <taxon>Agaricineae</taxon>
        <taxon>Agaricaceae</taxon>
        <taxon>Agaricus</taxon>
    </lineage>
</organism>
<name>K5W5U1_AGABU</name>
<dbReference type="EMBL" id="JH971387">
    <property type="protein sequence ID" value="EKM82179.1"/>
    <property type="molecule type" value="Genomic_DNA"/>
</dbReference>
<keyword evidence="2" id="KW-0812">Transmembrane</keyword>
<dbReference type="PANTHER" id="PTHR40465:SF1">
    <property type="entry name" value="DUF6534 DOMAIN-CONTAINING PROTEIN"/>
    <property type="match status" value="1"/>
</dbReference>
<keyword evidence="2" id="KW-1133">Transmembrane helix</keyword>
<feature type="transmembrane region" description="Helical" evidence="2">
    <location>
        <begin position="57"/>
        <end position="78"/>
    </location>
</feature>
<sequence length="277" mass="30540">MTVADGFHWFVYGFGSIKKLGEYFLANFDSPILCSIIALISQGVYCWRIYYLSRWKIPTIIIGIAALTQTAGGIGIGIVNQRLGTIEEWDPKFNVLMILWSTGSAVADTLIASIMTYLLLSSRPFESRKKRSTVMTKLIRLVIETNVASALVAVAVLLTTVITPIAPPKTSYFLCPGYVLGKLYSNSFITMLNNGRGTGNGGLDKSTGSNQSDNLVMERALQRNSQSYYRKPSHLPPITVAIQTETALRMDDVSEVTVPKSQYDDDTLPKPSDIRIP</sequence>
<dbReference type="AlphaFoldDB" id="K5W5U1"/>
<dbReference type="KEGG" id="abp:AGABI1DRAFT126522"/>
<keyword evidence="5" id="KW-1185">Reference proteome</keyword>
<keyword evidence="2" id="KW-0472">Membrane</keyword>
<feature type="transmembrane region" description="Helical" evidence="2">
    <location>
        <begin position="98"/>
        <end position="120"/>
    </location>
</feature>
<feature type="transmembrane region" description="Helical" evidence="2">
    <location>
        <begin position="141"/>
        <end position="166"/>
    </location>
</feature>
<dbReference type="RefSeq" id="XP_007327894.1">
    <property type="nucleotide sequence ID" value="XM_007327832.1"/>
</dbReference>
<protein>
    <recommendedName>
        <fullName evidence="3">DUF6534 domain-containing protein</fullName>
    </recommendedName>
</protein>
<dbReference type="OrthoDB" id="3010870at2759"/>
<dbReference type="GeneID" id="18826515"/>
<evidence type="ECO:0000256" key="2">
    <source>
        <dbReference type="SAM" id="Phobius"/>
    </source>
</evidence>
<reference evidence="5" key="1">
    <citation type="journal article" date="2012" name="Proc. Natl. Acad. Sci. U.S.A.">
        <title>Genome sequence of the button mushroom Agaricus bisporus reveals mechanisms governing adaptation to a humic-rich ecological niche.</title>
        <authorList>
            <person name="Morin E."/>
            <person name="Kohler A."/>
            <person name="Baker A.R."/>
            <person name="Foulongne-Oriol M."/>
            <person name="Lombard V."/>
            <person name="Nagy L.G."/>
            <person name="Ohm R.A."/>
            <person name="Patyshakuliyeva A."/>
            <person name="Brun A."/>
            <person name="Aerts A.L."/>
            <person name="Bailey A.M."/>
            <person name="Billette C."/>
            <person name="Coutinho P.M."/>
            <person name="Deakin G."/>
            <person name="Doddapaneni H."/>
            <person name="Floudas D."/>
            <person name="Grimwood J."/>
            <person name="Hilden K."/>
            <person name="Kuees U."/>
            <person name="LaButti K.M."/>
            <person name="Lapidus A."/>
            <person name="Lindquist E.A."/>
            <person name="Lucas S.M."/>
            <person name="Murat C."/>
            <person name="Riley R.W."/>
            <person name="Salamov A.A."/>
            <person name="Schmutz J."/>
            <person name="Subramanian V."/>
            <person name="Woesten H.A.B."/>
            <person name="Xu J."/>
            <person name="Eastwood D.C."/>
            <person name="Foster G.D."/>
            <person name="Sonnenberg A.S."/>
            <person name="Cullen D."/>
            <person name="de Vries R.P."/>
            <person name="Lundell T."/>
            <person name="Hibbett D.S."/>
            <person name="Henrissat B."/>
            <person name="Burton K.S."/>
            <person name="Kerrigan R.W."/>
            <person name="Challen M.P."/>
            <person name="Grigoriev I.V."/>
            <person name="Martin F."/>
        </authorList>
    </citation>
    <scope>NUCLEOTIDE SEQUENCE [LARGE SCALE GENOMIC DNA]</scope>
    <source>
        <strain evidence="5">JB137-S8 / ATCC MYA-4627 / FGSC 10392</strain>
    </source>
</reference>
<evidence type="ECO:0000256" key="1">
    <source>
        <dbReference type="SAM" id="MobiDB-lite"/>
    </source>
</evidence>
<evidence type="ECO:0000313" key="4">
    <source>
        <dbReference type="EMBL" id="EKM82179.1"/>
    </source>
</evidence>
<dbReference type="OMA" id="VYCWRIY"/>
<dbReference type="InterPro" id="IPR045339">
    <property type="entry name" value="DUF6534"/>
</dbReference>
<gene>
    <name evidence="4" type="ORF">AGABI1DRAFT_126522</name>
</gene>
<accession>K5W5U1</accession>
<evidence type="ECO:0000259" key="3">
    <source>
        <dbReference type="Pfam" id="PF20152"/>
    </source>
</evidence>
<dbReference type="HOGENOM" id="CLU_046025_2_1_1"/>
<feature type="region of interest" description="Disordered" evidence="1">
    <location>
        <begin position="258"/>
        <end position="277"/>
    </location>
</feature>
<dbReference type="Proteomes" id="UP000008493">
    <property type="component" value="Unassembled WGS sequence"/>
</dbReference>